<accession>A0A9D1SR21</accession>
<feature type="domain" description="Pyruvate flavodoxin/ferredoxin oxidoreductase pyrimidine binding" evidence="2">
    <location>
        <begin position="16"/>
        <end position="185"/>
    </location>
</feature>
<dbReference type="CDD" id="cd07034">
    <property type="entry name" value="TPP_PYR_PFOR_IOR-alpha_like"/>
    <property type="match status" value="1"/>
</dbReference>
<dbReference type="InterPro" id="IPR052368">
    <property type="entry name" value="2-oxoacid_oxidoreductase"/>
</dbReference>
<dbReference type="PANTHER" id="PTHR43088:SF1">
    <property type="entry name" value="SUBUNIT OF PYRUVATE:FLAVODOXIN OXIDOREDUCTASE"/>
    <property type="match status" value="1"/>
</dbReference>
<reference evidence="4" key="2">
    <citation type="journal article" date="2021" name="PeerJ">
        <title>Extensive microbial diversity within the chicken gut microbiome revealed by metagenomics and culture.</title>
        <authorList>
            <person name="Gilroy R."/>
            <person name="Ravi A."/>
            <person name="Getino M."/>
            <person name="Pursley I."/>
            <person name="Horton D.L."/>
            <person name="Alikhan N.F."/>
            <person name="Baker D."/>
            <person name="Gharbi K."/>
            <person name="Hall N."/>
            <person name="Watson M."/>
            <person name="Adriaenssens E.M."/>
            <person name="Foster-Nyarko E."/>
            <person name="Jarju S."/>
            <person name="Secka A."/>
            <person name="Antonio M."/>
            <person name="Oren A."/>
            <person name="Chaudhuri R.R."/>
            <person name="La Ragione R."/>
            <person name="Hildebrand F."/>
            <person name="Pallen M.J."/>
        </authorList>
    </citation>
    <scope>NUCLEOTIDE SEQUENCE</scope>
    <source>
        <strain evidence="4">CHK154-7741</strain>
    </source>
</reference>
<dbReference type="GO" id="GO:0016491">
    <property type="term" value="F:oxidoreductase activity"/>
    <property type="evidence" value="ECO:0007669"/>
    <property type="project" value="UniProtKB-KW"/>
</dbReference>
<keyword evidence="1" id="KW-0560">Oxidoreductase</keyword>
<comment type="caution">
    <text evidence="4">The sequence shown here is derived from an EMBL/GenBank/DDBJ whole genome shotgun (WGS) entry which is preliminary data.</text>
</comment>
<dbReference type="EMBL" id="DVOD01000008">
    <property type="protein sequence ID" value="HIU91631.1"/>
    <property type="molecule type" value="Genomic_DNA"/>
</dbReference>
<dbReference type="InterPro" id="IPR009014">
    <property type="entry name" value="Transketo_C/PFOR_II"/>
</dbReference>
<dbReference type="InterPro" id="IPR002880">
    <property type="entry name" value="Pyrv_Fd/Flavodoxin_OxRdtase_N"/>
</dbReference>
<evidence type="ECO:0000259" key="3">
    <source>
        <dbReference type="Pfam" id="PF17147"/>
    </source>
</evidence>
<dbReference type="Pfam" id="PF01855">
    <property type="entry name" value="POR_N"/>
    <property type="match status" value="1"/>
</dbReference>
<organism evidence="4 5">
    <name type="scientific">Candidatus Limenecus avicola</name>
    <dbReference type="NCBI Taxonomy" id="2840847"/>
    <lineage>
        <taxon>Bacteria</taxon>
        <taxon>Bacillati</taxon>
        <taxon>Bacillota</taxon>
        <taxon>Clostridia</taxon>
        <taxon>Eubacteriales</taxon>
        <taxon>Clostridiaceae</taxon>
        <taxon>Clostridiaceae incertae sedis</taxon>
        <taxon>Candidatus Limenecus</taxon>
    </lineage>
</organism>
<evidence type="ECO:0000256" key="1">
    <source>
        <dbReference type="ARBA" id="ARBA00023002"/>
    </source>
</evidence>
<dbReference type="AlphaFoldDB" id="A0A9D1SR21"/>
<dbReference type="PANTHER" id="PTHR43088">
    <property type="entry name" value="SUBUNIT OF PYRUVATE:FLAVODOXIN OXIDOREDUCTASE-RELATED"/>
    <property type="match status" value="1"/>
</dbReference>
<reference evidence="4" key="1">
    <citation type="submission" date="2020-10" db="EMBL/GenBank/DDBJ databases">
        <authorList>
            <person name="Gilroy R."/>
        </authorList>
    </citation>
    <scope>NUCLEOTIDE SEQUENCE</scope>
    <source>
        <strain evidence="4">CHK154-7741</strain>
    </source>
</reference>
<dbReference type="Gene3D" id="3.40.50.920">
    <property type="match status" value="1"/>
</dbReference>
<proteinExistence type="predicted"/>
<dbReference type="NCBIfam" id="NF005507">
    <property type="entry name" value="PRK07119.1"/>
    <property type="match status" value="1"/>
</dbReference>
<dbReference type="SUPFAM" id="SSF52922">
    <property type="entry name" value="TK C-terminal domain-like"/>
    <property type="match status" value="1"/>
</dbReference>
<sequence>MVAKVLVKGNEAIAQAAINAGCQCYFGYPITPQSEIGEYMGKHLPKLGRVFITAESELASINMVIGAGTTGTKAMTSSSSCGIALMQESISAMCCAEVPGVIVSVMRGGPGLGNIAPAQADYFQALKGGGNGDYKTLVLSPSTVQEAIDLTYKAFHLALKYRNPVMLLADGILGQMMEPAEFGEYPYKDPDVSEWALSGADNRPARNIVSLHMPEGAMEELTNRIFEKYELAAKNDTMYESYKLEDAKLVLTAFGTVGRVAKAAVDRAREQGMKVGLFRPITLFPFPDKALNETAQKADMILDLELNKGQMLLDVRSAVFGACPVEFFGRTAGGLLTPDMIYSKITELYKKLENKTEAGVR</sequence>
<dbReference type="InterPro" id="IPR033412">
    <property type="entry name" value="PFOR_II"/>
</dbReference>
<feature type="domain" description="Pyruvate:ferredoxin oxidoreductase core" evidence="3">
    <location>
        <begin position="247"/>
        <end position="339"/>
    </location>
</feature>
<dbReference type="Gene3D" id="3.40.50.970">
    <property type="match status" value="1"/>
</dbReference>
<name>A0A9D1SR21_9CLOT</name>
<dbReference type="SUPFAM" id="SSF52518">
    <property type="entry name" value="Thiamin diphosphate-binding fold (THDP-binding)"/>
    <property type="match status" value="1"/>
</dbReference>
<dbReference type="Pfam" id="PF17147">
    <property type="entry name" value="PFOR_II"/>
    <property type="match status" value="1"/>
</dbReference>
<dbReference type="InterPro" id="IPR029061">
    <property type="entry name" value="THDP-binding"/>
</dbReference>
<protein>
    <submittedName>
        <fullName evidence="4">3-methyl-2-oxobutanoate dehydrogenase subunit VorB</fullName>
    </submittedName>
</protein>
<dbReference type="Proteomes" id="UP000886748">
    <property type="component" value="Unassembled WGS sequence"/>
</dbReference>
<evidence type="ECO:0000259" key="2">
    <source>
        <dbReference type="Pfam" id="PF01855"/>
    </source>
</evidence>
<evidence type="ECO:0000313" key="4">
    <source>
        <dbReference type="EMBL" id="HIU91631.1"/>
    </source>
</evidence>
<gene>
    <name evidence="4" type="primary">vorB</name>
    <name evidence="4" type="ORF">IAD26_00705</name>
</gene>
<evidence type="ECO:0000313" key="5">
    <source>
        <dbReference type="Proteomes" id="UP000886748"/>
    </source>
</evidence>